<keyword evidence="9 10" id="KW-0472">Membrane</keyword>
<comment type="caution">
    <text evidence="12">The sequence shown here is derived from an EMBL/GenBank/DDBJ whole genome shotgun (WGS) entry which is preliminary data.</text>
</comment>
<dbReference type="PANTHER" id="PTHR33446">
    <property type="entry name" value="PROTEIN TONB-RELATED"/>
    <property type="match status" value="1"/>
</dbReference>
<dbReference type="AlphaFoldDB" id="A0A4R3KV86"/>
<feature type="transmembrane region" description="Helical" evidence="10">
    <location>
        <begin position="6"/>
        <end position="22"/>
    </location>
</feature>
<feature type="transmembrane region" description="Helical" evidence="10">
    <location>
        <begin position="279"/>
        <end position="297"/>
    </location>
</feature>
<evidence type="ECO:0000256" key="3">
    <source>
        <dbReference type="ARBA" id="ARBA00022448"/>
    </source>
</evidence>
<evidence type="ECO:0000256" key="8">
    <source>
        <dbReference type="ARBA" id="ARBA00022989"/>
    </source>
</evidence>
<dbReference type="Gene3D" id="2.60.40.1120">
    <property type="entry name" value="Carboxypeptidase-like, regulatory domain"/>
    <property type="match status" value="1"/>
</dbReference>
<dbReference type="InterPro" id="IPR008756">
    <property type="entry name" value="Peptidase_M56"/>
</dbReference>
<accession>A0A4R3KV86</accession>
<dbReference type="GO" id="GO:0015031">
    <property type="term" value="P:protein transport"/>
    <property type="evidence" value="ECO:0007669"/>
    <property type="project" value="UniProtKB-KW"/>
</dbReference>
<dbReference type="InterPro" id="IPR008969">
    <property type="entry name" value="CarboxyPept-like_regulatory"/>
</dbReference>
<feature type="domain" description="TonB C-terminal" evidence="11">
    <location>
        <begin position="451"/>
        <end position="541"/>
    </location>
</feature>
<dbReference type="InterPro" id="IPR006260">
    <property type="entry name" value="TonB/TolA_C"/>
</dbReference>
<keyword evidence="5" id="KW-0997">Cell inner membrane</keyword>
<dbReference type="EMBL" id="SMAD01000002">
    <property type="protein sequence ID" value="TCS88824.1"/>
    <property type="molecule type" value="Genomic_DNA"/>
</dbReference>
<comment type="similarity">
    <text evidence="2">Belongs to the TonB family.</text>
</comment>
<evidence type="ECO:0000256" key="7">
    <source>
        <dbReference type="ARBA" id="ARBA00022927"/>
    </source>
</evidence>
<keyword evidence="6 10" id="KW-0812">Transmembrane</keyword>
<feature type="transmembrane region" description="Helical" evidence="10">
    <location>
        <begin position="29"/>
        <end position="48"/>
    </location>
</feature>
<dbReference type="Gene3D" id="3.30.1150.10">
    <property type="match status" value="1"/>
</dbReference>
<evidence type="ECO:0000256" key="5">
    <source>
        <dbReference type="ARBA" id="ARBA00022519"/>
    </source>
</evidence>
<dbReference type="PROSITE" id="PS52015">
    <property type="entry name" value="TONB_CTD"/>
    <property type="match status" value="1"/>
</dbReference>
<dbReference type="OrthoDB" id="649093at2"/>
<protein>
    <submittedName>
        <fullName evidence="12">TonB family protein</fullName>
    </submittedName>
</protein>
<dbReference type="GO" id="GO:0055085">
    <property type="term" value="P:transmembrane transport"/>
    <property type="evidence" value="ECO:0007669"/>
    <property type="project" value="InterPro"/>
</dbReference>
<evidence type="ECO:0000256" key="6">
    <source>
        <dbReference type="ARBA" id="ARBA00022692"/>
    </source>
</evidence>
<gene>
    <name evidence="12" type="ORF">EDD80_10214</name>
</gene>
<dbReference type="Pfam" id="PF05569">
    <property type="entry name" value="Peptidase_M56"/>
    <property type="match status" value="1"/>
</dbReference>
<organism evidence="12 13">
    <name type="scientific">Anseongella ginsenosidimutans</name>
    <dbReference type="NCBI Taxonomy" id="496056"/>
    <lineage>
        <taxon>Bacteria</taxon>
        <taxon>Pseudomonadati</taxon>
        <taxon>Bacteroidota</taxon>
        <taxon>Sphingobacteriia</taxon>
        <taxon>Sphingobacteriales</taxon>
        <taxon>Sphingobacteriaceae</taxon>
        <taxon>Anseongella</taxon>
    </lineage>
</organism>
<evidence type="ECO:0000313" key="12">
    <source>
        <dbReference type="EMBL" id="TCS88824.1"/>
    </source>
</evidence>
<keyword evidence="13" id="KW-1185">Reference proteome</keyword>
<dbReference type="InterPro" id="IPR051045">
    <property type="entry name" value="TonB-dependent_transducer"/>
</dbReference>
<dbReference type="PANTHER" id="PTHR33446:SF2">
    <property type="entry name" value="PROTEIN TONB"/>
    <property type="match status" value="1"/>
</dbReference>
<sequence length="541" mass="60985">MDYYINVNIAVALIYGFYHLALRRSAYFWANRAFLLSGLGLAFIIPALNLQPGSFSGLLPDLSFPDPVLQPAFSPVYEHAVNARPAPVSIVAEQAAASSFLSVWEWIVLAYCFISGLFLLKIFVFTHQLLQIYRKSRVIRYDGCRLVLLENSREPAFSFFSLIFINSTDLQRTDNWILRHEIIHVKQLHSLDILLSEIVKALLWINPFVYLYQRALRSVNEYVADAIVPEDEKSDYARLMYDYSFRNTPLSLKSSFFNKNILKRRITMLYQKKTRKMRVAYVLVIPFTALLLAFTTGESRKPVISLTGESHKPETAEPGTNQTASGLITVSGTVTDLMNHTIAGASIFVKGTPQGTSTDLKGNFELRNIPSDAELQFSMIGYQTELITLQNNRTVNIRLQRKRERLDNMVINGFISSKDEGKPEAKPEPSPAPEGTVYNFASIEKMPAFPGGKEKLISHIGRQFQYPAEARKKMVEGLVEVGFIVDEEGNVTHAEILRGIGSGCDEEALRVIKTLPKWEPGEQNGVKVAVYYVLPIKLNLN</sequence>
<dbReference type="InterPro" id="IPR037682">
    <property type="entry name" value="TonB_C"/>
</dbReference>
<evidence type="ECO:0000313" key="13">
    <source>
        <dbReference type="Proteomes" id="UP000295807"/>
    </source>
</evidence>
<evidence type="ECO:0000256" key="9">
    <source>
        <dbReference type="ARBA" id="ARBA00023136"/>
    </source>
</evidence>
<dbReference type="SUPFAM" id="SSF49464">
    <property type="entry name" value="Carboxypeptidase regulatory domain-like"/>
    <property type="match status" value="1"/>
</dbReference>
<dbReference type="Pfam" id="PF03544">
    <property type="entry name" value="TonB_C"/>
    <property type="match status" value="1"/>
</dbReference>
<dbReference type="GO" id="GO:0031992">
    <property type="term" value="F:energy transducer activity"/>
    <property type="evidence" value="ECO:0007669"/>
    <property type="project" value="TreeGrafter"/>
</dbReference>
<reference evidence="12 13" key="1">
    <citation type="submission" date="2019-03" db="EMBL/GenBank/DDBJ databases">
        <title>Genomic Encyclopedia of Type Strains, Phase IV (KMG-IV): sequencing the most valuable type-strain genomes for metagenomic binning, comparative biology and taxonomic classification.</title>
        <authorList>
            <person name="Goeker M."/>
        </authorList>
    </citation>
    <scope>NUCLEOTIDE SEQUENCE [LARGE SCALE GENOMIC DNA]</scope>
    <source>
        <strain evidence="12 13">DSM 21100</strain>
    </source>
</reference>
<evidence type="ECO:0000256" key="10">
    <source>
        <dbReference type="SAM" id="Phobius"/>
    </source>
</evidence>
<feature type="transmembrane region" description="Helical" evidence="10">
    <location>
        <begin position="106"/>
        <end position="130"/>
    </location>
</feature>
<name>A0A4R3KV86_9SPHI</name>
<proteinExistence type="inferred from homology"/>
<keyword evidence="7" id="KW-0653">Protein transport</keyword>
<evidence type="ECO:0000256" key="1">
    <source>
        <dbReference type="ARBA" id="ARBA00004383"/>
    </source>
</evidence>
<keyword evidence="8 10" id="KW-1133">Transmembrane helix</keyword>
<dbReference type="Proteomes" id="UP000295807">
    <property type="component" value="Unassembled WGS sequence"/>
</dbReference>
<dbReference type="NCBIfam" id="TIGR01352">
    <property type="entry name" value="tonB_Cterm"/>
    <property type="match status" value="1"/>
</dbReference>
<evidence type="ECO:0000256" key="4">
    <source>
        <dbReference type="ARBA" id="ARBA00022475"/>
    </source>
</evidence>
<evidence type="ECO:0000256" key="2">
    <source>
        <dbReference type="ARBA" id="ARBA00006555"/>
    </source>
</evidence>
<evidence type="ECO:0000259" key="11">
    <source>
        <dbReference type="PROSITE" id="PS52015"/>
    </source>
</evidence>
<dbReference type="GO" id="GO:0098797">
    <property type="term" value="C:plasma membrane protein complex"/>
    <property type="evidence" value="ECO:0007669"/>
    <property type="project" value="TreeGrafter"/>
</dbReference>
<comment type="subcellular location">
    <subcellularLocation>
        <location evidence="1">Cell inner membrane</location>
        <topology evidence="1">Single-pass membrane protein</topology>
        <orientation evidence="1">Periplasmic side</orientation>
    </subcellularLocation>
</comment>
<dbReference type="SUPFAM" id="SSF74653">
    <property type="entry name" value="TolA/TonB C-terminal domain"/>
    <property type="match status" value="1"/>
</dbReference>
<dbReference type="Pfam" id="PF13715">
    <property type="entry name" value="CarbopepD_reg_2"/>
    <property type="match status" value="1"/>
</dbReference>
<dbReference type="RefSeq" id="WP_132127946.1">
    <property type="nucleotide sequence ID" value="NZ_CP042432.1"/>
</dbReference>
<keyword evidence="4" id="KW-1003">Cell membrane</keyword>
<keyword evidence="3" id="KW-0813">Transport</keyword>